<reference evidence="2 3" key="1">
    <citation type="submission" date="2019-04" db="EMBL/GenBank/DDBJ databases">
        <title>Comparative genomics and transcriptomics to analyze fruiting body development in filamentous ascomycetes.</title>
        <authorList>
            <consortium name="DOE Joint Genome Institute"/>
            <person name="Lutkenhaus R."/>
            <person name="Traeger S."/>
            <person name="Breuer J."/>
            <person name="Kuo A."/>
            <person name="Lipzen A."/>
            <person name="Pangilinan J."/>
            <person name="Dilworth D."/>
            <person name="Sandor L."/>
            <person name="Poggeler S."/>
            <person name="Barry K."/>
            <person name="Grigoriev I.V."/>
            <person name="Nowrousian M."/>
        </authorList>
    </citation>
    <scope>NUCLEOTIDE SEQUENCE [LARGE SCALE GENOMIC DNA]</scope>
    <source>
        <strain evidence="2 3">CBS 389.68</strain>
    </source>
</reference>
<keyword evidence="1" id="KW-0472">Membrane</keyword>
<evidence type="ECO:0000256" key="1">
    <source>
        <dbReference type="SAM" id="Phobius"/>
    </source>
</evidence>
<dbReference type="EMBL" id="ML220144">
    <property type="protein sequence ID" value="TGZ78227.1"/>
    <property type="molecule type" value="Genomic_DNA"/>
</dbReference>
<organism evidence="2 3">
    <name type="scientific">Ascodesmis nigricans</name>
    <dbReference type="NCBI Taxonomy" id="341454"/>
    <lineage>
        <taxon>Eukaryota</taxon>
        <taxon>Fungi</taxon>
        <taxon>Dikarya</taxon>
        <taxon>Ascomycota</taxon>
        <taxon>Pezizomycotina</taxon>
        <taxon>Pezizomycetes</taxon>
        <taxon>Pezizales</taxon>
        <taxon>Ascodesmidaceae</taxon>
        <taxon>Ascodesmis</taxon>
    </lineage>
</organism>
<accession>A0A4S2MS27</accession>
<keyword evidence="1" id="KW-0812">Transmembrane</keyword>
<dbReference type="AlphaFoldDB" id="A0A4S2MS27"/>
<name>A0A4S2MS27_9PEZI</name>
<feature type="transmembrane region" description="Helical" evidence="1">
    <location>
        <begin position="12"/>
        <end position="31"/>
    </location>
</feature>
<proteinExistence type="predicted"/>
<feature type="transmembrane region" description="Helical" evidence="1">
    <location>
        <begin position="43"/>
        <end position="64"/>
    </location>
</feature>
<dbReference type="InParanoid" id="A0A4S2MS27"/>
<keyword evidence="1" id="KW-1133">Transmembrane helix</keyword>
<gene>
    <name evidence="2" type="ORF">EX30DRAFT_165549</name>
</gene>
<dbReference type="Proteomes" id="UP000298138">
    <property type="component" value="Unassembled WGS sequence"/>
</dbReference>
<keyword evidence="3" id="KW-1185">Reference proteome</keyword>
<evidence type="ECO:0000313" key="2">
    <source>
        <dbReference type="EMBL" id="TGZ78227.1"/>
    </source>
</evidence>
<protein>
    <submittedName>
        <fullName evidence="2">Uncharacterized protein</fullName>
    </submittedName>
</protein>
<sequence length="67" mass="7358">MGNREGMGSRSIRLSQTLMVVTVVMELGAWWSTLLWLGVLETGGYGIGEFAFVYITVSISIVHLGEH</sequence>
<evidence type="ECO:0000313" key="3">
    <source>
        <dbReference type="Proteomes" id="UP000298138"/>
    </source>
</evidence>